<organism evidence="2 3">
    <name type="scientific">Punica granatum</name>
    <name type="common">Pomegranate</name>
    <dbReference type="NCBI Taxonomy" id="22663"/>
    <lineage>
        <taxon>Eukaryota</taxon>
        <taxon>Viridiplantae</taxon>
        <taxon>Streptophyta</taxon>
        <taxon>Embryophyta</taxon>
        <taxon>Tracheophyta</taxon>
        <taxon>Spermatophyta</taxon>
        <taxon>Magnoliopsida</taxon>
        <taxon>eudicotyledons</taxon>
        <taxon>Gunneridae</taxon>
        <taxon>Pentapetalae</taxon>
        <taxon>rosids</taxon>
        <taxon>malvids</taxon>
        <taxon>Myrtales</taxon>
        <taxon>Lythraceae</taxon>
        <taxon>Punica</taxon>
    </lineage>
</organism>
<dbReference type="Proteomes" id="UP000233551">
    <property type="component" value="Unassembled WGS sequence"/>
</dbReference>
<feature type="compositionally biased region" description="Basic residues" evidence="1">
    <location>
        <begin position="131"/>
        <end position="156"/>
    </location>
</feature>
<dbReference type="AlphaFoldDB" id="A0A2I0KF92"/>
<accession>A0A2I0KF92</accession>
<protein>
    <submittedName>
        <fullName evidence="2">Uncharacterized protein</fullName>
    </submittedName>
</protein>
<evidence type="ECO:0000256" key="1">
    <source>
        <dbReference type="SAM" id="MobiDB-lite"/>
    </source>
</evidence>
<dbReference type="EMBL" id="PGOL01000634">
    <property type="protein sequence ID" value="PKI67172.1"/>
    <property type="molecule type" value="Genomic_DNA"/>
</dbReference>
<reference evidence="2 3" key="1">
    <citation type="submission" date="2017-11" db="EMBL/GenBank/DDBJ databases">
        <title>De-novo sequencing of pomegranate (Punica granatum L.) genome.</title>
        <authorList>
            <person name="Akparov Z."/>
            <person name="Amiraslanov A."/>
            <person name="Hajiyeva S."/>
            <person name="Abbasov M."/>
            <person name="Kaur K."/>
            <person name="Hamwieh A."/>
            <person name="Solovyev V."/>
            <person name="Salamov A."/>
            <person name="Braich B."/>
            <person name="Kosarev P."/>
            <person name="Mahmoud A."/>
            <person name="Hajiyev E."/>
            <person name="Babayeva S."/>
            <person name="Izzatullayeva V."/>
            <person name="Mammadov A."/>
            <person name="Mammadov A."/>
            <person name="Sharifova S."/>
            <person name="Ojaghi J."/>
            <person name="Eynullazada K."/>
            <person name="Bayramov B."/>
            <person name="Abdulazimova A."/>
            <person name="Shahmuradov I."/>
        </authorList>
    </citation>
    <scope>NUCLEOTIDE SEQUENCE [LARGE SCALE GENOMIC DNA]</scope>
    <source>
        <strain evidence="3">cv. AG2017</strain>
        <tissue evidence="2">Leaf</tissue>
    </source>
</reference>
<evidence type="ECO:0000313" key="2">
    <source>
        <dbReference type="EMBL" id="PKI67172.1"/>
    </source>
</evidence>
<feature type="region of interest" description="Disordered" evidence="1">
    <location>
        <begin position="131"/>
        <end position="175"/>
    </location>
</feature>
<keyword evidence="3" id="KW-1185">Reference proteome</keyword>
<name>A0A2I0KF92_PUNGR</name>
<comment type="caution">
    <text evidence="2">The sequence shown here is derived from an EMBL/GenBank/DDBJ whole genome shotgun (WGS) entry which is preliminary data.</text>
</comment>
<evidence type="ECO:0000313" key="3">
    <source>
        <dbReference type="Proteomes" id="UP000233551"/>
    </source>
</evidence>
<gene>
    <name evidence="2" type="ORF">CRG98_012421</name>
</gene>
<sequence>MCLSLSGMKWKVDLYAEYEANLPLHPILWKCKFSYTDQSIHLEKRSRYQSKAGGILSCTRVPGALYKTIPIGIIRAKAGEGCRPTRRVEEGTEQLKLASEWGRVFIIASQWNTHHLQSQCTAAVKEKSKRHSHCPKLGYRRGIGHNSGRRGGRRRTHQSEIERRRGRAPATAMTP</sequence>
<proteinExistence type="predicted"/>